<dbReference type="OrthoDB" id="7304968at2"/>
<dbReference type="AlphaFoldDB" id="K6XIZ7"/>
<evidence type="ECO:0000313" key="5">
    <source>
        <dbReference type="Proteomes" id="UP000006327"/>
    </source>
</evidence>
<dbReference type="PANTHER" id="PTHR35936:SF19">
    <property type="entry name" value="AMINO-ACID-BINDING PROTEIN YXEM-RELATED"/>
    <property type="match status" value="1"/>
</dbReference>
<evidence type="ECO:0000259" key="3">
    <source>
        <dbReference type="Pfam" id="PF00497"/>
    </source>
</evidence>
<protein>
    <recommendedName>
        <fullName evidence="3">Solute-binding protein family 3/N-terminal domain-containing protein</fullName>
    </recommendedName>
</protein>
<dbReference type="Gene3D" id="3.40.190.10">
    <property type="entry name" value="Periplasmic binding protein-like II"/>
    <property type="match status" value="2"/>
</dbReference>
<evidence type="ECO:0000313" key="4">
    <source>
        <dbReference type="EMBL" id="GAC20644.1"/>
    </source>
</evidence>
<dbReference type="SUPFAM" id="SSF53850">
    <property type="entry name" value="Periplasmic binding protein-like II"/>
    <property type="match status" value="1"/>
</dbReference>
<feature type="domain" description="Solute-binding protein family 3/N-terminal" evidence="3">
    <location>
        <begin position="18"/>
        <end position="241"/>
    </location>
</feature>
<comment type="similarity">
    <text evidence="1">Belongs to the bacterial solute-binding protein 3 family.</text>
</comment>
<dbReference type="Proteomes" id="UP000006327">
    <property type="component" value="Unassembled WGS sequence"/>
</dbReference>
<dbReference type="Pfam" id="PF00497">
    <property type="entry name" value="SBP_bac_3"/>
    <property type="match status" value="1"/>
</dbReference>
<evidence type="ECO:0000256" key="1">
    <source>
        <dbReference type="ARBA" id="ARBA00010333"/>
    </source>
</evidence>
<gene>
    <name evidence="4" type="ORF">GARC_3690</name>
</gene>
<dbReference type="RefSeq" id="WP_007622754.1">
    <property type="nucleotide sequence ID" value="NZ_BAEO01000055.1"/>
</dbReference>
<evidence type="ECO:0000256" key="2">
    <source>
        <dbReference type="ARBA" id="ARBA00022729"/>
    </source>
</evidence>
<dbReference type="InterPro" id="IPR001638">
    <property type="entry name" value="Solute-binding_3/MltF_N"/>
</dbReference>
<proteinExistence type="inferred from homology"/>
<reference evidence="4 5" key="1">
    <citation type="journal article" date="2017" name="Antonie Van Leeuwenhoek">
        <title>Rhizobium rhizosphaerae sp. nov., a novel species isolated from rice rhizosphere.</title>
        <authorList>
            <person name="Zhao J.J."/>
            <person name="Zhang J."/>
            <person name="Zhang R.J."/>
            <person name="Zhang C.W."/>
            <person name="Yin H.Q."/>
            <person name="Zhang X.X."/>
        </authorList>
    </citation>
    <scope>NUCLEOTIDE SEQUENCE [LARGE SCALE GENOMIC DNA]</scope>
    <source>
        <strain evidence="4 5">BSs20135</strain>
    </source>
</reference>
<name>K6XIZ7_9ALTE</name>
<dbReference type="STRING" id="493475.GARC_3690"/>
<sequence length="257" mass="29016">MAEAADSRCDKTLTVHLDLHAPSAYLDNHGQVIGMDALLTQQILTQAGCQVRWHLTPMTGARILRSLQQGKFDVMIRASKTAERQQYAYFSKPYRHEIVALFSRKHLKLPATLSMTDAFNQGLHLIGPASGWYGSEFEVLRTKWQQNELYTAYPDAARATELLFATPSRGDLLLVDADIFFRHLGKEQHDEVSLVGNNVLINPALLMFNQQSIEQTDLNAINQAILQLRQTGKLADIENNYRPRSLQKLLLSTDLNL</sequence>
<organism evidence="4 5">
    <name type="scientific">Paraglaciecola arctica BSs20135</name>
    <dbReference type="NCBI Taxonomy" id="493475"/>
    <lineage>
        <taxon>Bacteria</taxon>
        <taxon>Pseudomonadati</taxon>
        <taxon>Pseudomonadota</taxon>
        <taxon>Gammaproteobacteria</taxon>
        <taxon>Alteromonadales</taxon>
        <taxon>Alteromonadaceae</taxon>
        <taxon>Paraglaciecola</taxon>
    </lineage>
</organism>
<keyword evidence="2" id="KW-0732">Signal</keyword>
<accession>K6XIZ7</accession>
<dbReference type="eggNOG" id="COG0834">
    <property type="taxonomic scope" value="Bacteria"/>
</dbReference>
<keyword evidence="5" id="KW-1185">Reference proteome</keyword>
<comment type="caution">
    <text evidence="4">The sequence shown here is derived from an EMBL/GenBank/DDBJ whole genome shotgun (WGS) entry which is preliminary data.</text>
</comment>
<dbReference type="PANTHER" id="PTHR35936">
    <property type="entry name" value="MEMBRANE-BOUND LYTIC MUREIN TRANSGLYCOSYLASE F"/>
    <property type="match status" value="1"/>
</dbReference>
<dbReference type="EMBL" id="BAEO01000055">
    <property type="protein sequence ID" value="GAC20644.1"/>
    <property type="molecule type" value="Genomic_DNA"/>
</dbReference>